<dbReference type="InterPro" id="IPR002611">
    <property type="entry name" value="IstB_ATP-bd"/>
</dbReference>
<accession>A0A8B3CL60</accession>
<dbReference type="Proteomes" id="UP000266669">
    <property type="component" value="Unassembled WGS sequence"/>
</dbReference>
<sequence length="284" mass="32597">MVLDKIISKREGKVDCPTCKGVGIYLTEKTARDSFSVLTLCSCISEGCPCEGKQPWMVFDTTKRKMAPCVCHGARMELGKFETLFNKSGIPPKYKFRTFNQMDQDESIGIQFTIAHDWSSELVKNWNNPDLENEGLYLWGIPGTGKTMLACGILNEMIFRYQENCKYAKINRDFFDKIRDSYQKGSELHGKESSIEVEFANVPILVLDDFGVQRDTDWSNSKLYDLIDARYEQGRVTIVTSNFPLSNFKNQSEGRVYSRLCEMTKELSLSECKDYREKLSTMKN</sequence>
<organism evidence="2 3">
    <name type="scientific">Leptospira stimsonii</name>
    <dbReference type="NCBI Taxonomy" id="2202203"/>
    <lineage>
        <taxon>Bacteria</taxon>
        <taxon>Pseudomonadati</taxon>
        <taxon>Spirochaetota</taxon>
        <taxon>Spirochaetia</taxon>
        <taxon>Leptospirales</taxon>
        <taxon>Leptospiraceae</taxon>
        <taxon>Leptospira</taxon>
    </lineage>
</organism>
<dbReference type="PANTHER" id="PTHR30050:SF4">
    <property type="entry name" value="ATP-BINDING PROTEIN RV3427C IN INSERTION SEQUENCE-RELATED"/>
    <property type="match status" value="1"/>
</dbReference>
<comment type="caution">
    <text evidence="2">The sequence shown here is derived from an EMBL/GenBank/DDBJ whole genome shotgun (WGS) entry which is preliminary data.</text>
</comment>
<dbReference type="GO" id="GO:0005524">
    <property type="term" value="F:ATP binding"/>
    <property type="evidence" value="ECO:0007669"/>
    <property type="project" value="InterPro"/>
</dbReference>
<dbReference type="CDD" id="cd00009">
    <property type="entry name" value="AAA"/>
    <property type="match status" value="1"/>
</dbReference>
<protein>
    <submittedName>
        <fullName evidence="2">Chromosomal replication initiator DnaA</fullName>
    </submittedName>
</protein>
<dbReference type="SUPFAM" id="SSF52540">
    <property type="entry name" value="P-loop containing nucleoside triphosphate hydrolases"/>
    <property type="match status" value="1"/>
</dbReference>
<dbReference type="AlphaFoldDB" id="A0A8B3CL60"/>
<dbReference type="GO" id="GO:0006260">
    <property type="term" value="P:DNA replication"/>
    <property type="evidence" value="ECO:0007669"/>
    <property type="project" value="TreeGrafter"/>
</dbReference>
<name>A0A8B3CL60_9LEPT</name>
<proteinExistence type="predicted"/>
<evidence type="ECO:0000313" key="2">
    <source>
        <dbReference type="EMBL" id="RHX83305.1"/>
    </source>
</evidence>
<feature type="domain" description="IstB-like ATP-binding" evidence="1">
    <location>
        <begin position="132"/>
        <end position="249"/>
    </location>
</feature>
<evidence type="ECO:0000313" key="3">
    <source>
        <dbReference type="Proteomes" id="UP000266669"/>
    </source>
</evidence>
<dbReference type="RefSeq" id="WP_118984031.1">
    <property type="nucleotide sequence ID" value="NZ_QHCS01000010.1"/>
</dbReference>
<reference evidence="3" key="1">
    <citation type="submission" date="2018-05" db="EMBL/GenBank/DDBJ databases">
        <title>Leptospira yasudae sp. nov. and Leptospira stimsonii sp. nov., two pathogenic species of the genus Leptospira isolated from environmental sources.</title>
        <authorList>
            <person name="Casanovas-Massana A."/>
            <person name="Hamond C."/>
            <person name="Santos L.A."/>
            <person name="Hacker K.P."/>
            <person name="Balassiano I."/>
            <person name="Medeiros M.A."/>
            <person name="Reis M.G."/>
            <person name="Ko A.I."/>
            <person name="Wunder E.A."/>
        </authorList>
    </citation>
    <scope>NUCLEOTIDE SEQUENCE [LARGE SCALE GENOMIC DNA]</scope>
    <source>
        <strain evidence="3">AMB6-RJ</strain>
    </source>
</reference>
<dbReference type="Gene3D" id="3.40.50.300">
    <property type="entry name" value="P-loop containing nucleotide triphosphate hydrolases"/>
    <property type="match status" value="1"/>
</dbReference>
<evidence type="ECO:0000259" key="1">
    <source>
        <dbReference type="Pfam" id="PF01695"/>
    </source>
</evidence>
<gene>
    <name evidence="2" type="ORF">DLM78_22505</name>
</gene>
<dbReference type="EMBL" id="QHCS01000010">
    <property type="protein sequence ID" value="RHX83305.1"/>
    <property type="molecule type" value="Genomic_DNA"/>
</dbReference>
<dbReference type="Pfam" id="PF01695">
    <property type="entry name" value="IstB_IS21"/>
    <property type="match status" value="1"/>
</dbReference>
<dbReference type="InterPro" id="IPR027417">
    <property type="entry name" value="P-loop_NTPase"/>
</dbReference>
<dbReference type="PANTHER" id="PTHR30050">
    <property type="entry name" value="CHROMOSOMAL REPLICATION INITIATOR PROTEIN DNAA"/>
    <property type="match status" value="1"/>
</dbReference>